<name>A0A8X6S083_TRICX</name>
<protein>
    <submittedName>
        <fullName evidence="1">Uncharacterized protein</fullName>
    </submittedName>
</protein>
<reference evidence="1" key="1">
    <citation type="submission" date="2020-08" db="EMBL/GenBank/DDBJ databases">
        <title>Multicomponent nature underlies the extraordinary mechanical properties of spider dragline silk.</title>
        <authorList>
            <person name="Kono N."/>
            <person name="Nakamura H."/>
            <person name="Mori M."/>
            <person name="Yoshida Y."/>
            <person name="Ohtoshi R."/>
            <person name="Malay A.D."/>
            <person name="Moran D.A.P."/>
            <person name="Tomita M."/>
            <person name="Numata K."/>
            <person name="Arakawa K."/>
        </authorList>
    </citation>
    <scope>NUCLEOTIDE SEQUENCE</scope>
</reference>
<evidence type="ECO:0000313" key="1">
    <source>
        <dbReference type="EMBL" id="GFY02160.1"/>
    </source>
</evidence>
<dbReference type="Proteomes" id="UP000887159">
    <property type="component" value="Unassembled WGS sequence"/>
</dbReference>
<gene>
    <name evidence="1" type="primary">AVEN_108409_1</name>
    <name evidence="1" type="ORF">TNCV_5100211</name>
</gene>
<dbReference type="EMBL" id="BMAU01021232">
    <property type="protein sequence ID" value="GFY02160.1"/>
    <property type="molecule type" value="Genomic_DNA"/>
</dbReference>
<comment type="caution">
    <text evidence="1">The sequence shown here is derived from an EMBL/GenBank/DDBJ whole genome shotgun (WGS) entry which is preliminary data.</text>
</comment>
<accession>A0A8X6S083</accession>
<keyword evidence="2" id="KW-1185">Reference proteome</keyword>
<dbReference type="InterPro" id="IPR036397">
    <property type="entry name" value="RNaseH_sf"/>
</dbReference>
<dbReference type="Gene3D" id="3.30.420.10">
    <property type="entry name" value="Ribonuclease H-like superfamily/Ribonuclease H"/>
    <property type="match status" value="1"/>
</dbReference>
<organism evidence="1 2">
    <name type="scientific">Trichonephila clavipes</name>
    <name type="common">Golden silk orbweaver</name>
    <name type="synonym">Nephila clavipes</name>
    <dbReference type="NCBI Taxonomy" id="2585209"/>
    <lineage>
        <taxon>Eukaryota</taxon>
        <taxon>Metazoa</taxon>
        <taxon>Ecdysozoa</taxon>
        <taxon>Arthropoda</taxon>
        <taxon>Chelicerata</taxon>
        <taxon>Arachnida</taxon>
        <taxon>Araneae</taxon>
        <taxon>Araneomorphae</taxon>
        <taxon>Entelegynae</taxon>
        <taxon>Araneoidea</taxon>
        <taxon>Nephilidae</taxon>
        <taxon>Trichonephila</taxon>
    </lineage>
</organism>
<evidence type="ECO:0000313" key="2">
    <source>
        <dbReference type="Proteomes" id="UP000887159"/>
    </source>
</evidence>
<proteinExistence type="predicted"/>
<sequence>MLIKVNDAIREKRIKELKRKVVLFHQDDVRPNVNAMTSWTLYSLEWDSMQHPPSDYYLFLHLQLHLEGTIFHLNDKVINEVRDGASSFAAPGKEVKCCPFITKIKRDNLNPSHD</sequence>
<dbReference type="AlphaFoldDB" id="A0A8X6S083"/>
<dbReference type="GO" id="GO:0003676">
    <property type="term" value="F:nucleic acid binding"/>
    <property type="evidence" value="ECO:0007669"/>
    <property type="project" value="InterPro"/>
</dbReference>